<evidence type="ECO:0000313" key="3">
    <source>
        <dbReference type="Proteomes" id="UP000199441"/>
    </source>
</evidence>
<dbReference type="AlphaFoldDB" id="A0A1H3D8M3"/>
<feature type="region of interest" description="Disordered" evidence="1">
    <location>
        <begin position="1"/>
        <end position="26"/>
    </location>
</feature>
<sequence length="199" mass="21547">MMTATPKTEAGNGLLDGNRTVPPSSNLRTVLAPDLYAMMPELKEDIQLEPRPDEKVALLLARLRSSTTPEEAVTMVSYAFQPRIAVWWAHECMTSMREHLTPIDHQLLELVGAWAHDPSDANRKEIYDIALAAPSKTPGVWLGLGTGASGGGRRDEPINLSTPRAVNAGVLSCLARGGLPQRSINLARFITLAQTLVGD</sequence>
<keyword evidence="3" id="KW-1185">Reference proteome</keyword>
<evidence type="ECO:0000313" key="2">
    <source>
        <dbReference type="EMBL" id="SDX62735.1"/>
    </source>
</evidence>
<dbReference type="EMBL" id="FNOI01000010">
    <property type="protein sequence ID" value="SDX62735.1"/>
    <property type="molecule type" value="Genomic_DNA"/>
</dbReference>
<reference evidence="3" key="1">
    <citation type="submission" date="2016-10" db="EMBL/GenBank/DDBJ databases">
        <authorList>
            <person name="Varghese N."/>
            <person name="Submissions S."/>
        </authorList>
    </citation>
    <scope>NUCLEOTIDE SEQUENCE [LARGE SCALE GENOMIC DNA]</scope>
    <source>
        <strain evidence="3">DSM 26922</strain>
    </source>
</reference>
<organism evidence="2 3">
    <name type="scientific">Litoreibacter albidus</name>
    <dbReference type="NCBI Taxonomy" id="670155"/>
    <lineage>
        <taxon>Bacteria</taxon>
        <taxon>Pseudomonadati</taxon>
        <taxon>Pseudomonadota</taxon>
        <taxon>Alphaproteobacteria</taxon>
        <taxon>Rhodobacterales</taxon>
        <taxon>Roseobacteraceae</taxon>
        <taxon>Litoreibacter</taxon>
    </lineage>
</organism>
<name>A0A1H3D8M3_9RHOB</name>
<dbReference type="Pfam" id="PF22011">
    <property type="entry name" value="DUF6931"/>
    <property type="match status" value="1"/>
</dbReference>
<protein>
    <submittedName>
        <fullName evidence="2">Uncharacterized protein</fullName>
    </submittedName>
</protein>
<gene>
    <name evidence="2" type="ORF">SAMN04488001_0065</name>
</gene>
<proteinExistence type="predicted"/>
<evidence type="ECO:0000256" key="1">
    <source>
        <dbReference type="SAM" id="MobiDB-lite"/>
    </source>
</evidence>
<dbReference type="STRING" id="670155.SAMN04488001_0065"/>
<dbReference type="Proteomes" id="UP000199441">
    <property type="component" value="Unassembled WGS sequence"/>
</dbReference>
<dbReference type="OrthoDB" id="5572566at2"/>
<dbReference type="RefSeq" id="WP_089948858.1">
    <property type="nucleotide sequence ID" value="NZ_FNOI01000010.1"/>
</dbReference>
<accession>A0A1H3D8M3</accession>
<dbReference type="InterPro" id="IPR053855">
    <property type="entry name" value="DUF6931"/>
</dbReference>